<organism evidence="3 4">
    <name type="scientific">Roseateles depolymerans</name>
    <dbReference type="NCBI Taxonomy" id="76731"/>
    <lineage>
        <taxon>Bacteria</taxon>
        <taxon>Pseudomonadati</taxon>
        <taxon>Pseudomonadota</taxon>
        <taxon>Betaproteobacteria</taxon>
        <taxon>Burkholderiales</taxon>
        <taxon>Sphaerotilaceae</taxon>
        <taxon>Roseateles</taxon>
    </lineage>
</organism>
<dbReference type="Proteomes" id="UP000249633">
    <property type="component" value="Unassembled WGS sequence"/>
</dbReference>
<keyword evidence="2" id="KW-0732">Signal</keyword>
<name>A0A2W5FU70_9BURK</name>
<gene>
    <name evidence="3" type="ORF">DI603_06480</name>
</gene>
<evidence type="ECO:0000313" key="3">
    <source>
        <dbReference type="EMBL" id="PZP34592.1"/>
    </source>
</evidence>
<comment type="caution">
    <text evidence="3">The sequence shown here is derived from an EMBL/GenBank/DDBJ whole genome shotgun (WGS) entry which is preliminary data.</text>
</comment>
<accession>A0A2W5FU70</accession>
<dbReference type="AlphaFoldDB" id="A0A2W5FU70"/>
<sequence length="267" mass="28043">MKKLMIALTLVSALWPAVAQKRKHEPPPPPPEPVAASSPADDVKRDPNKIAVLSLLGDAVQLLNLTPQRGDTVQPGEWMASPAGGVDNAALQAIDQALHKQGRELKLYTSTTRSLYGDPSTLFAGGKLNLPGQLGEAVRSSGAGQLLLITRSRQEAGLAAALPARVLTSLEGPGFVLDQRPTAQIGVDGQGGLPVLAPFVSVRVALIDLGDLRLKRERSVAVAQRLTVGRDVAANPWAALSTEQRVKALEALIEAELPAAALSLLSQ</sequence>
<reference evidence="3 4" key="1">
    <citation type="submission" date="2017-08" db="EMBL/GenBank/DDBJ databases">
        <title>Infants hospitalized years apart are colonized by the same room-sourced microbial strains.</title>
        <authorList>
            <person name="Brooks B."/>
            <person name="Olm M.R."/>
            <person name="Firek B.A."/>
            <person name="Baker R."/>
            <person name="Thomas B.C."/>
            <person name="Morowitz M.J."/>
            <person name="Banfield J.F."/>
        </authorList>
    </citation>
    <scope>NUCLEOTIDE SEQUENCE [LARGE SCALE GENOMIC DNA]</scope>
    <source>
        <strain evidence="3">S2_012_000_R2_81</strain>
    </source>
</reference>
<evidence type="ECO:0000256" key="1">
    <source>
        <dbReference type="SAM" id="MobiDB-lite"/>
    </source>
</evidence>
<evidence type="ECO:0000313" key="4">
    <source>
        <dbReference type="Proteomes" id="UP000249633"/>
    </source>
</evidence>
<feature type="region of interest" description="Disordered" evidence="1">
    <location>
        <begin position="21"/>
        <end position="43"/>
    </location>
</feature>
<proteinExistence type="predicted"/>
<protein>
    <submittedName>
        <fullName evidence="3">Uncharacterized protein</fullName>
    </submittedName>
</protein>
<feature type="chain" id="PRO_5016137782" evidence="2">
    <location>
        <begin position="20"/>
        <end position="267"/>
    </location>
</feature>
<dbReference type="EMBL" id="QFOD01000004">
    <property type="protein sequence ID" value="PZP34592.1"/>
    <property type="molecule type" value="Genomic_DNA"/>
</dbReference>
<feature type="signal peptide" evidence="2">
    <location>
        <begin position="1"/>
        <end position="19"/>
    </location>
</feature>
<evidence type="ECO:0000256" key="2">
    <source>
        <dbReference type="SAM" id="SignalP"/>
    </source>
</evidence>